<dbReference type="SMART" id="SM00042">
    <property type="entry name" value="CUB"/>
    <property type="match status" value="1"/>
</dbReference>
<dbReference type="Pfam" id="PF00431">
    <property type="entry name" value="CUB"/>
    <property type="match status" value="1"/>
</dbReference>
<evidence type="ECO:0000256" key="5">
    <source>
        <dbReference type="PROSITE-ProRule" id="PRU00059"/>
    </source>
</evidence>
<dbReference type="GO" id="GO:0004252">
    <property type="term" value="F:serine-type endopeptidase activity"/>
    <property type="evidence" value="ECO:0007669"/>
    <property type="project" value="InterPro"/>
</dbReference>
<dbReference type="FunFam" id="2.40.10.10:FF:000060">
    <property type="entry name" value="Acrosin"/>
    <property type="match status" value="1"/>
</dbReference>
<evidence type="ECO:0000313" key="10">
    <source>
        <dbReference type="EMBL" id="LAA00611.1"/>
    </source>
</evidence>
<dbReference type="Gene3D" id="4.10.400.10">
    <property type="entry name" value="Low-density Lipoprotein Receptor"/>
    <property type="match status" value="1"/>
</dbReference>
<evidence type="ECO:0000256" key="3">
    <source>
        <dbReference type="ARBA" id="ARBA00022825"/>
    </source>
</evidence>
<dbReference type="SMART" id="SM00192">
    <property type="entry name" value="LDLa"/>
    <property type="match status" value="1"/>
</dbReference>
<dbReference type="InterPro" id="IPR001254">
    <property type="entry name" value="Trypsin_dom"/>
</dbReference>
<evidence type="ECO:0000256" key="6">
    <source>
        <dbReference type="PROSITE-ProRule" id="PRU00124"/>
    </source>
</evidence>
<dbReference type="InterPro" id="IPR035914">
    <property type="entry name" value="Sperma_CUB_dom_sf"/>
</dbReference>
<dbReference type="Pfam" id="PF00057">
    <property type="entry name" value="Ldl_recept_a"/>
    <property type="match status" value="1"/>
</dbReference>
<dbReference type="CDD" id="cd00041">
    <property type="entry name" value="CUB"/>
    <property type="match status" value="1"/>
</dbReference>
<dbReference type="InterPro" id="IPR023415">
    <property type="entry name" value="LDLR_class-A_CS"/>
</dbReference>
<accession>A0A2L2XX54</accession>
<sequence>MSTVKMWVLIFITTLIIGYSSADDLNEACVNTLTGGQPKVKVINVRQPGILYSPGFEKNSNYPNNVQCAYQLQAPQGMHVRIHFNTLDVDITDGCGGDSVSVHDFESNGAGVLVKMHCGNSLPNDYVSNSHAFQVILKTDEFGAKRGFNITYSMQANTNICEKGKKQCRNRNCVDYLSLCDGKDDCGDGTDEERCSKPIVYGTCGKPEIEPEDAPDFDRIVGGREAVPGSWPYMAELQMDLIEPNGHVCGGTLINSQWVLAAAHCFSDPPFMRGPSQWRIHLGKHRKYFKDEYEQVRRAERIIIHDNIPPSIFERDGQFDITHDIALIKLNAPVKFTKYVQPACLPELYTKLDITSNCFGVGWGATRGTGGSDVLKQAYHPVQNDIMCKRLVGDSFIPQTMICAGSMAPGNGVCHGDSGGPLMCEIDNEWTVVGVASYVTDTNMEHGLCGLKGRPSVFNKVAPKVAYINRMINRYS</sequence>
<dbReference type="Gene3D" id="2.40.10.10">
    <property type="entry name" value="Trypsin-like serine proteases"/>
    <property type="match status" value="1"/>
</dbReference>
<dbReference type="CDD" id="cd00112">
    <property type="entry name" value="LDLa"/>
    <property type="match status" value="1"/>
</dbReference>
<evidence type="ECO:0000259" key="8">
    <source>
        <dbReference type="PROSITE" id="PS01180"/>
    </source>
</evidence>
<dbReference type="SUPFAM" id="SSF50494">
    <property type="entry name" value="Trypsin-like serine proteases"/>
    <property type="match status" value="1"/>
</dbReference>
<dbReference type="SUPFAM" id="SSF49854">
    <property type="entry name" value="Spermadhesin, CUB domain"/>
    <property type="match status" value="1"/>
</dbReference>
<dbReference type="PANTHER" id="PTHR24252:SF7">
    <property type="entry name" value="HYALIN"/>
    <property type="match status" value="1"/>
</dbReference>
<dbReference type="InterPro" id="IPR033116">
    <property type="entry name" value="TRYPSIN_SER"/>
</dbReference>
<dbReference type="PROSITE" id="PS01209">
    <property type="entry name" value="LDLRA_1"/>
    <property type="match status" value="1"/>
</dbReference>
<keyword evidence="4 6" id="KW-1015">Disulfide bond</keyword>
<dbReference type="SUPFAM" id="SSF57424">
    <property type="entry name" value="LDL receptor-like module"/>
    <property type="match status" value="1"/>
</dbReference>
<evidence type="ECO:0000256" key="1">
    <source>
        <dbReference type="ARBA" id="ARBA00022670"/>
    </source>
</evidence>
<feature type="disulfide bond" evidence="6">
    <location>
        <begin position="168"/>
        <end position="186"/>
    </location>
</feature>
<dbReference type="PROSITE" id="PS01180">
    <property type="entry name" value="CUB"/>
    <property type="match status" value="1"/>
</dbReference>
<dbReference type="InterPro" id="IPR036055">
    <property type="entry name" value="LDL_receptor-like_sf"/>
</dbReference>
<feature type="domain" description="CUB" evidence="8">
    <location>
        <begin position="29"/>
        <end position="155"/>
    </location>
</feature>
<feature type="signal peptide" evidence="7">
    <location>
        <begin position="1"/>
        <end position="22"/>
    </location>
</feature>
<keyword evidence="2" id="KW-0378">Hydrolase</keyword>
<evidence type="ECO:0000256" key="4">
    <source>
        <dbReference type="ARBA" id="ARBA00023157"/>
    </source>
</evidence>
<comment type="caution">
    <text evidence="5">Lacks conserved residue(s) required for the propagation of feature annotation.</text>
</comment>
<dbReference type="EMBL" id="IAAA01000934">
    <property type="protein sequence ID" value="LAA00611.1"/>
    <property type="molecule type" value="mRNA"/>
</dbReference>
<dbReference type="InterPro" id="IPR043504">
    <property type="entry name" value="Peptidase_S1_PA_chymotrypsin"/>
</dbReference>
<feature type="disulfide bond" evidence="6">
    <location>
        <begin position="161"/>
        <end position="173"/>
    </location>
</feature>
<dbReference type="InterPro" id="IPR000859">
    <property type="entry name" value="CUB_dom"/>
</dbReference>
<dbReference type="SMART" id="SM00020">
    <property type="entry name" value="Tryp_SPc"/>
    <property type="match status" value="1"/>
</dbReference>
<dbReference type="Gene3D" id="2.60.120.290">
    <property type="entry name" value="Spermadhesin, CUB domain"/>
    <property type="match status" value="1"/>
</dbReference>
<dbReference type="InterPro" id="IPR001314">
    <property type="entry name" value="Peptidase_S1A"/>
</dbReference>
<evidence type="ECO:0000256" key="7">
    <source>
        <dbReference type="SAM" id="SignalP"/>
    </source>
</evidence>
<dbReference type="AlphaFoldDB" id="A0A2L2XX54"/>
<dbReference type="PANTHER" id="PTHR24252">
    <property type="entry name" value="ACROSIN-RELATED"/>
    <property type="match status" value="1"/>
</dbReference>
<dbReference type="Pfam" id="PF00089">
    <property type="entry name" value="Trypsin"/>
    <property type="match status" value="1"/>
</dbReference>
<name>A0A2L2XX54_PARTP</name>
<dbReference type="InterPro" id="IPR009003">
    <property type="entry name" value="Peptidase_S1_PA"/>
</dbReference>
<feature type="domain" description="Peptidase S1" evidence="9">
    <location>
        <begin position="220"/>
        <end position="473"/>
    </location>
</feature>
<organism evidence="10">
    <name type="scientific">Parasteatoda tepidariorum</name>
    <name type="common">Common house spider</name>
    <name type="synonym">Achaearanea tepidariorum</name>
    <dbReference type="NCBI Taxonomy" id="114398"/>
    <lineage>
        <taxon>Eukaryota</taxon>
        <taxon>Metazoa</taxon>
        <taxon>Ecdysozoa</taxon>
        <taxon>Arthropoda</taxon>
        <taxon>Chelicerata</taxon>
        <taxon>Arachnida</taxon>
        <taxon>Araneae</taxon>
        <taxon>Araneomorphae</taxon>
        <taxon>Entelegynae</taxon>
        <taxon>Araneoidea</taxon>
        <taxon>Theridiidae</taxon>
        <taxon>Parasteatoda</taxon>
    </lineage>
</organism>
<dbReference type="InterPro" id="IPR002172">
    <property type="entry name" value="LDrepeatLR_classA_rpt"/>
</dbReference>
<keyword evidence="3" id="KW-0720">Serine protease</keyword>
<proteinExistence type="evidence at transcript level"/>
<feature type="disulfide bond" evidence="6">
    <location>
        <begin position="180"/>
        <end position="195"/>
    </location>
</feature>
<dbReference type="PROSITE" id="PS00135">
    <property type="entry name" value="TRYPSIN_SER"/>
    <property type="match status" value="1"/>
</dbReference>
<dbReference type="OrthoDB" id="10051896at2759"/>
<dbReference type="PROSITE" id="PS50068">
    <property type="entry name" value="LDLRA_2"/>
    <property type="match status" value="1"/>
</dbReference>
<evidence type="ECO:0000259" key="9">
    <source>
        <dbReference type="PROSITE" id="PS50240"/>
    </source>
</evidence>
<dbReference type="PRINTS" id="PR00722">
    <property type="entry name" value="CHYMOTRYPSIN"/>
</dbReference>
<dbReference type="CDD" id="cd00190">
    <property type="entry name" value="Tryp_SPc"/>
    <property type="match status" value="1"/>
</dbReference>
<evidence type="ECO:0000256" key="2">
    <source>
        <dbReference type="ARBA" id="ARBA00022801"/>
    </source>
</evidence>
<dbReference type="GO" id="GO:0006508">
    <property type="term" value="P:proteolysis"/>
    <property type="evidence" value="ECO:0007669"/>
    <property type="project" value="UniProtKB-KW"/>
</dbReference>
<feature type="chain" id="PRO_5014792020" evidence="7">
    <location>
        <begin position="23"/>
        <end position="476"/>
    </location>
</feature>
<keyword evidence="7" id="KW-0732">Signal</keyword>
<protein>
    <submittedName>
        <fullName evidence="10">Plasma kallikrein</fullName>
    </submittedName>
</protein>
<keyword evidence="1" id="KW-0645">Protease</keyword>
<dbReference type="PROSITE" id="PS50240">
    <property type="entry name" value="TRYPSIN_DOM"/>
    <property type="match status" value="1"/>
</dbReference>
<reference evidence="10" key="1">
    <citation type="journal article" date="2016" name="Mol. Ecol. Resour.">
        <title>Evaluation of the impact of RNA preservation methods of spiders for de novo transcriptome assembly.</title>
        <authorList>
            <person name="Kono N."/>
            <person name="Nakamura H."/>
            <person name="Ito Y."/>
            <person name="Tomita M."/>
            <person name="Arakawa K."/>
        </authorList>
    </citation>
    <scope>NUCLEOTIDE SEQUENCE</scope>
    <source>
        <tissue evidence="10">Whole body</tissue>
    </source>
</reference>